<dbReference type="Proteomes" id="UP001162992">
    <property type="component" value="Chromosome 2"/>
</dbReference>
<evidence type="ECO:0000313" key="2">
    <source>
        <dbReference type="Proteomes" id="UP001162992"/>
    </source>
</evidence>
<accession>A0ACC2EEZ7</accession>
<sequence>MRYSHMENSQADKGDAFAWEGSDEERFSLAKVQKDHEQRKLQAPPEKQSSARLLRNGKVRVIEPAQRKAKQQGIVEGRNASHSKSHTTEKLQPEDSADVNQAKIALHFSEDEEHRKLLTLLEEQRSLLQNQTASKQRENVHGMEKIDSEKEKPDKLQSHKIHSELHESEDDEPLSKFLKQDSATKDQKKIKVQDVEDDEPLFNILSKVKSSKKKKKVIGTPKAVSRQTSATELDIGASSKASSETELNTITSAFLENKSTTSGDSLLPSSKGDSSTIELSVIDESVPLENESPKLKASSTIKDHKVDNSATLGLDAVTEKRLGKVINKEQKAASLTMEDHRIDDSSTLRQHAVAEKRLGKVINKDQKVTGHSALQKKSVEEIGRTFGKQNKNSLVTKETLGRRKVLLDEPLYTSQKKARLLSFRKSRNIINKRINADSISQHLMPEVACPEVAAAHEKETVSAGELKALQEELYPIITERQQGGQKDLTNDLMEKWIEVTCKQLHTSFDTHVSIVQHFLCHSQGSCDKLSC</sequence>
<keyword evidence="2" id="KW-1185">Reference proteome</keyword>
<protein>
    <submittedName>
        <fullName evidence="1">Uncharacterized protein</fullName>
    </submittedName>
</protein>
<gene>
    <name evidence="1" type="ORF">O6H91_02G047000</name>
</gene>
<evidence type="ECO:0000313" key="1">
    <source>
        <dbReference type="EMBL" id="KAJ7565081.1"/>
    </source>
</evidence>
<reference evidence="2" key="1">
    <citation type="journal article" date="2024" name="Proc. Natl. Acad. Sci. U.S.A.">
        <title>Extraordinary preservation of gene collinearity over three hundred million years revealed in homosporous lycophytes.</title>
        <authorList>
            <person name="Li C."/>
            <person name="Wickell D."/>
            <person name="Kuo L.Y."/>
            <person name="Chen X."/>
            <person name="Nie B."/>
            <person name="Liao X."/>
            <person name="Peng D."/>
            <person name="Ji J."/>
            <person name="Jenkins J."/>
            <person name="Williams M."/>
            <person name="Shu S."/>
            <person name="Plott C."/>
            <person name="Barry K."/>
            <person name="Rajasekar S."/>
            <person name="Grimwood J."/>
            <person name="Han X."/>
            <person name="Sun S."/>
            <person name="Hou Z."/>
            <person name="He W."/>
            <person name="Dai G."/>
            <person name="Sun C."/>
            <person name="Schmutz J."/>
            <person name="Leebens-Mack J.H."/>
            <person name="Li F.W."/>
            <person name="Wang L."/>
        </authorList>
    </citation>
    <scope>NUCLEOTIDE SEQUENCE [LARGE SCALE GENOMIC DNA]</scope>
    <source>
        <strain evidence="2">cv. PW_Plant_1</strain>
    </source>
</reference>
<name>A0ACC2EEZ7_DIPCM</name>
<dbReference type="EMBL" id="CM055093">
    <property type="protein sequence ID" value="KAJ7565081.1"/>
    <property type="molecule type" value="Genomic_DNA"/>
</dbReference>
<organism evidence="1 2">
    <name type="scientific">Diphasiastrum complanatum</name>
    <name type="common">Issler's clubmoss</name>
    <name type="synonym">Lycopodium complanatum</name>
    <dbReference type="NCBI Taxonomy" id="34168"/>
    <lineage>
        <taxon>Eukaryota</taxon>
        <taxon>Viridiplantae</taxon>
        <taxon>Streptophyta</taxon>
        <taxon>Embryophyta</taxon>
        <taxon>Tracheophyta</taxon>
        <taxon>Lycopodiopsida</taxon>
        <taxon>Lycopodiales</taxon>
        <taxon>Lycopodiaceae</taxon>
        <taxon>Lycopodioideae</taxon>
        <taxon>Diphasiastrum</taxon>
    </lineage>
</organism>
<comment type="caution">
    <text evidence="1">The sequence shown here is derived from an EMBL/GenBank/DDBJ whole genome shotgun (WGS) entry which is preliminary data.</text>
</comment>
<proteinExistence type="predicted"/>